<dbReference type="Pfam" id="PF13520">
    <property type="entry name" value="AA_permease_2"/>
    <property type="match status" value="1"/>
</dbReference>
<comment type="subcellular location">
    <subcellularLocation>
        <location evidence="1">Membrane</location>
        <topology evidence="1">Multi-pass membrane protein</topology>
    </subcellularLocation>
</comment>
<keyword evidence="8" id="KW-1185">Reference proteome</keyword>
<dbReference type="PANTHER" id="PTHR45649">
    <property type="entry name" value="AMINO-ACID PERMEASE BAT1"/>
    <property type="match status" value="1"/>
</dbReference>
<feature type="transmembrane region" description="Helical" evidence="6">
    <location>
        <begin position="151"/>
        <end position="168"/>
    </location>
</feature>
<feature type="transmembrane region" description="Helical" evidence="6">
    <location>
        <begin position="316"/>
        <end position="343"/>
    </location>
</feature>
<dbReference type="AlphaFoldDB" id="A0A6A6ILU0"/>
<dbReference type="EMBL" id="ML987192">
    <property type="protein sequence ID" value="KAF2251585.1"/>
    <property type="molecule type" value="Genomic_DNA"/>
</dbReference>
<dbReference type="PANTHER" id="PTHR45649:SF1">
    <property type="entry name" value="TRANSPORTER, PUTATIVE (EUROFUNG)-RELATED"/>
    <property type="match status" value="1"/>
</dbReference>
<dbReference type="GO" id="GO:0022857">
    <property type="term" value="F:transmembrane transporter activity"/>
    <property type="evidence" value="ECO:0007669"/>
    <property type="project" value="InterPro"/>
</dbReference>
<feature type="transmembrane region" description="Helical" evidence="6">
    <location>
        <begin position="219"/>
        <end position="240"/>
    </location>
</feature>
<evidence type="ECO:0000256" key="2">
    <source>
        <dbReference type="ARBA" id="ARBA00022448"/>
    </source>
</evidence>
<dbReference type="OrthoDB" id="3257095at2759"/>
<sequence>MTSDHVQSSSRPLTDTAYLARLGKQSRLPRTFGFMSLLGFSSLSLISWEGILVTSVGALRNGGSVGVVWGFLFNWLGMLCIFGTLAELASMAPTSAGQYHWVAMMAPKRCRPFLTYLTAWQAFTATTGFLVATLLQGIVVVATSAYRPQPWHTMLLIWAVVAFAGFINSTTSRTLAKLEGGILIFHILGFFIVMIPLVYLAEHRDVAFVFEVFLNEGGWSSQALSLGVGLPATAMSLLGADSGVHISEEIQSAPKVVSRALMSTVVINGTLGFAMAIAMLFCMDDLQRTLDTEETLYYPFLHIFHSVLRSATTACVLAAIVLFMGLMSGIGVYASASRMLWAFSRDAGMPSHKRLVQLTSQSTPINAISTTVVTTVLLPLLILGSTVSFNALIGLTVAGLYSTYILVCALLLYRHAKGDIRHLEAYSITYTGLTWGPWRIPGLLGFANNLLSCLYLLFVLFWSFWPPQTPTPVEKVNFSPVIFGAVVIVCIGWYLLVARHHFKGPLRETAS</sequence>
<organism evidence="7 8">
    <name type="scientific">Trematosphaeria pertusa</name>
    <dbReference type="NCBI Taxonomy" id="390896"/>
    <lineage>
        <taxon>Eukaryota</taxon>
        <taxon>Fungi</taxon>
        <taxon>Dikarya</taxon>
        <taxon>Ascomycota</taxon>
        <taxon>Pezizomycotina</taxon>
        <taxon>Dothideomycetes</taxon>
        <taxon>Pleosporomycetidae</taxon>
        <taxon>Pleosporales</taxon>
        <taxon>Massarineae</taxon>
        <taxon>Trematosphaeriaceae</taxon>
        <taxon>Trematosphaeria</taxon>
    </lineage>
</organism>
<dbReference type="GeneID" id="54576784"/>
<dbReference type="RefSeq" id="XP_033686589.1">
    <property type="nucleotide sequence ID" value="XM_033823454.1"/>
</dbReference>
<feature type="transmembrane region" description="Helical" evidence="6">
    <location>
        <begin position="68"/>
        <end position="92"/>
    </location>
</feature>
<dbReference type="Proteomes" id="UP000800094">
    <property type="component" value="Unassembled WGS sequence"/>
</dbReference>
<evidence type="ECO:0000313" key="8">
    <source>
        <dbReference type="Proteomes" id="UP000800094"/>
    </source>
</evidence>
<feature type="transmembrane region" description="Helical" evidence="6">
    <location>
        <begin position="443"/>
        <end position="465"/>
    </location>
</feature>
<evidence type="ECO:0000256" key="1">
    <source>
        <dbReference type="ARBA" id="ARBA00004141"/>
    </source>
</evidence>
<evidence type="ECO:0000256" key="5">
    <source>
        <dbReference type="ARBA" id="ARBA00023136"/>
    </source>
</evidence>
<evidence type="ECO:0000256" key="4">
    <source>
        <dbReference type="ARBA" id="ARBA00022989"/>
    </source>
</evidence>
<keyword evidence="3 6" id="KW-0812">Transmembrane</keyword>
<accession>A0A6A6ILU0</accession>
<gene>
    <name evidence="7" type="ORF">BU26DRAFT_422420</name>
</gene>
<feature type="transmembrane region" description="Helical" evidence="6">
    <location>
        <begin position="364"/>
        <end position="383"/>
    </location>
</feature>
<feature type="transmembrane region" description="Helical" evidence="6">
    <location>
        <begin position="260"/>
        <end position="281"/>
    </location>
</feature>
<dbReference type="GO" id="GO:0016020">
    <property type="term" value="C:membrane"/>
    <property type="evidence" value="ECO:0007669"/>
    <property type="project" value="UniProtKB-SubCell"/>
</dbReference>
<dbReference type="PIRSF" id="PIRSF006060">
    <property type="entry name" value="AA_transporter"/>
    <property type="match status" value="1"/>
</dbReference>
<dbReference type="Gene3D" id="1.20.1740.10">
    <property type="entry name" value="Amino acid/polyamine transporter I"/>
    <property type="match status" value="1"/>
</dbReference>
<name>A0A6A6ILU0_9PLEO</name>
<evidence type="ECO:0000313" key="7">
    <source>
        <dbReference type="EMBL" id="KAF2251585.1"/>
    </source>
</evidence>
<evidence type="ECO:0000256" key="3">
    <source>
        <dbReference type="ARBA" id="ARBA00022692"/>
    </source>
</evidence>
<dbReference type="InterPro" id="IPR002293">
    <property type="entry name" value="AA/rel_permease1"/>
</dbReference>
<reference evidence="7" key="1">
    <citation type="journal article" date="2020" name="Stud. Mycol.">
        <title>101 Dothideomycetes genomes: a test case for predicting lifestyles and emergence of pathogens.</title>
        <authorList>
            <person name="Haridas S."/>
            <person name="Albert R."/>
            <person name="Binder M."/>
            <person name="Bloem J."/>
            <person name="Labutti K."/>
            <person name="Salamov A."/>
            <person name="Andreopoulos B."/>
            <person name="Baker S."/>
            <person name="Barry K."/>
            <person name="Bills G."/>
            <person name="Bluhm B."/>
            <person name="Cannon C."/>
            <person name="Castanera R."/>
            <person name="Culley D."/>
            <person name="Daum C."/>
            <person name="Ezra D."/>
            <person name="Gonzalez J."/>
            <person name="Henrissat B."/>
            <person name="Kuo A."/>
            <person name="Liang C."/>
            <person name="Lipzen A."/>
            <person name="Lutzoni F."/>
            <person name="Magnuson J."/>
            <person name="Mondo S."/>
            <person name="Nolan M."/>
            <person name="Ohm R."/>
            <person name="Pangilinan J."/>
            <person name="Park H.-J."/>
            <person name="Ramirez L."/>
            <person name="Alfaro M."/>
            <person name="Sun H."/>
            <person name="Tritt A."/>
            <person name="Yoshinaga Y."/>
            <person name="Zwiers L.-H."/>
            <person name="Turgeon B."/>
            <person name="Goodwin S."/>
            <person name="Spatafora J."/>
            <person name="Crous P."/>
            <person name="Grigoriev I."/>
        </authorList>
    </citation>
    <scope>NUCLEOTIDE SEQUENCE</scope>
    <source>
        <strain evidence="7">CBS 122368</strain>
    </source>
</reference>
<evidence type="ECO:0000256" key="6">
    <source>
        <dbReference type="SAM" id="Phobius"/>
    </source>
</evidence>
<keyword evidence="4 6" id="KW-1133">Transmembrane helix</keyword>
<proteinExistence type="predicted"/>
<feature type="transmembrane region" description="Helical" evidence="6">
    <location>
        <begin position="389"/>
        <end position="413"/>
    </location>
</feature>
<keyword evidence="2" id="KW-0813">Transport</keyword>
<feature type="transmembrane region" description="Helical" evidence="6">
    <location>
        <begin position="31"/>
        <end position="48"/>
    </location>
</feature>
<feature type="transmembrane region" description="Helical" evidence="6">
    <location>
        <begin position="113"/>
        <end position="139"/>
    </location>
</feature>
<feature type="transmembrane region" description="Helical" evidence="6">
    <location>
        <begin position="477"/>
        <end position="497"/>
    </location>
</feature>
<feature type="transmembrane region" description="Helical" evidence="6">
    <location>
        <begin position="180"/>
        <end position="199"/>
    </location>
</feature>
<keyword evidence="5 6" id="KW-0472">Membrane</keyword>
<protein>
    <submittedName>
        <fullName evidence="7">Amino acid transporter</fullName>
    </submittedName>
</protein>